<evidence type="ECO:0000256" key="2">
    <source>
        <dbReference type="SAM" id="MobiDB-lite"/>
    </source>
</evidence>
<sequence length="123" mass="14032">MAKKKRTFRFNRIKVFVLLGVLVYASLTFFNQQTILAAQQTKQQQLLAEQDALNKEIDYYKNERDYIGSDEYVEREARERLGWLKPGEKKYVFPENGSAAPSDEAEPSAGASDLPDQPAQPSE</sequence>
<comment type="caution">
    <text evidence="3">The sequence shown here is derived from an EMBL/GenBank/DDBJ whole genome shotgun (WGS) entry which is preliminary data.</text>
</comment>
<dbReference type="OrthoDB" id="9815382at2"/>
<dbReference type="STRING" id="626937.HMPREF3293_00766"/>
<dbReference type="Pfam" id="PF04977">
    <property type="entry name" value="DivIC"/>
    <property type="match status" value="1"/>
</dbReference>
<keyword evidence="1" id="KW-0175">Coiled coil</keyword>
<keyword evidence="4" id="KW-1185">Reference proteome</keyword>
<evidence type="ECO:0000313" key="3">
    <source>
        <dbReference type="EMBL" id="KXK66361.1"/>
    </source>
</evidence>
<protein>
    <submittedName>
        <fullName evidence="3">Septum formation initiator</fullName>
    </submittedName>
</protein>
<dbReference type="InterPro" id="IPR007060">
    <property type="entry name" value="FtsL/DivIC"/>
</dbReference>
<reference evidence="3 4" key="1">
    <citation type="submission" date="2016-02" db="EMBL/GenBank/DDBJ databases">
        <authorList>
            <person name="Wen L."/>
            <person name="He K."/>
            <person name="Yang H."/>
        </authorList>
    </citation>
    <scope>NUCLEOTIDE SEQUENCE [LARGE SCALE GENOMIC DNA]</scope>
    <source>
        <strain evidence="3 4">DSM 22607</strain>
    </source>
</reference>
<evidence type="ECO:0000313" key="4">
    <source>
        <dbReference type="Proteomes" id="UP000070366"/>
    </source>
</evidence>
<feature type="compositionally biased region" description="Low complexity" evidence="2">
    <location>
        <begin position="97"/>
        <end position="113"/>
    </location>
</feature>
<dbReference type="Proteomes" id="UP000070366">
    <property type="component" value="Unassembled WGS sequence"/>
</dbReference>
<dbReference type="RefSeq" id="WP_066523064.1">
    <property type="nucleotide sequence ID" value="NZ_CABMOF010000012.1"/>
</dbReference>
<feature type="region of interest" description="Disordered" evidence="2">
    <location>
        <begin position="90"/>
        <end position="123"/>
    </location>
</feature>
<evidence type="ECO:0000256" key="1">
    <source>
        <dbReference type="SAM" id="Coils"/>
    </source>
</evidence>
<gene>
    <name evidence="3" type="ORF">HMPREF3293_00766</name>
</gene>
<feature type="coiled-coil region" evidence="1">
    <location>
        <begin position="36"/>
        <end position="63"/>
    </location>
</feature>
<dbReference type="AlphaFoldDB" id="A0A136Q6Q4"/>
<organism evidence="3 4">
    <name type="scientific">Christensenella minuta</name>
    <dbReference type="NCBI Taxonomy" id="626937"/>
    <lineage>
        <taxon>Bacteria</taxon>
        <taxon>Bacillati</taxon>
        <taxon>Bacillota</taxon>
        <taxon>Clostridia</taxon>
        <taxon>Christensenellales</taxon>
        <taxon>Christensenellaceae</taxon>
        <taxon>Christensenella</taxon>
    </lineage>
</organism>
<name>A0A136Q6Q4_9FIRM</name>
<proteinExistence type="predicted"/>
<dbReference type="KEGG" id="cmiu:B1H56_14040"/>
<accession>A0A136Q6Q4</accession>
<dbReference type="EMBL" id="LSZW01000046">
    <property type="protein sequence ID" value="KXK66361.1"/>
    <property type="molecule type" value="Genomic_DNA"/>
</dbReference>